<comment type="caution">
    <text evidence="2">The sequence shown here is derived from an EMBL/GenBank/DDBJ whole genome shotgun (WGS) entry which is preliminary data.</text>
</comment>
<evidence type="ECO:0000313" key="2">
    <source>
        <dbReference type="EMBL" id="GGO02248.1"/>
    </source>
</evidence>
<reference evidence="2" key="2">
    <citation type="submission" date="2020-09" db="EMBL/GenBank/DDBJ databases">
        <authorList>
            <person name="Sun Q."/>
            <person name="Zhou Y."/>
        </authorList>
    </citation>
    <scope>NUCLEOTIDE SEQUENCE</scope>
    <source>
        <strain evidence="2">CGMCC 4.7138</strain>
    </source>
</reference>
<protein>
    <submittedName>
        <fullName evidence="2">Uncharacterized protein</fullName>
    </submittedName>
</protein>
<evidence type="ECO:0000313" key="3">
    <source>
        <dbReference type="Proteomes" id="UP000653480"/>
    </source>
</evidence>
<proteinExistence type="predicted"/>
<reference evidence="2" key="1">
    <citation type="journal article" date="2014" name="Int. J. Syst. Evol. Microbiol.">
        <title>Complete genome sequence of Corynebacterium casei LMG S-19264T (=DSM 44701T), isolated from a smear-ripened cheese.</title>
        <authorList>
            <consortium name="US DOE Joint Genome Institute (JGI-PGF)"/>
            <person name="Walter F."/>
            <person name="Albersmeier A."/>
            <person name="Kalinowski J."/>
            <person name="Ruckert C."/>
        </authorList>
    </citation>
    <scope>NUCLEOTIDE SEQUENCE</scope>
    <source>
        <strain evidence="2">CGMCC 4.7138</strain>
    </source>
</reference>
<dbReference type="AlphaFoldDB" id="A0A8H9L8S0"/>
<feature type="region of interest" description="Disordered" evidence="1">
    <location>
        <begin position="20"/>
        <end position="92"/>
    </location>
</feature>
<evidence type="ECO:0000256" key="1">
    <source>
        <dbReference type="SAM" id="MobiDB-lite"/>
    </source>
</evidence>
<dbReference type="EMBL" id="BMMN01000001">
    <property type="protein sequence ID" value="GGO02248.1"/>
    <property type="molecule type" value="Genomic_DNA"/>
</dbReference>
<feature type="compositionally biased region" description="Basic and acidic residues" evidence="1">
    <location>
        <begin position="40"/>
        <end position="53"/>
    </location>
</feature>
<accession>A0A8H9L8S0</accession>
<feature type="compositionally biased region" description="Low complexity" evidence="1">
    <location>
        <begin position="83"/>
        <end position="92"/>
    </location>
</feature>
<gene>
    <name evidence="2" type="ORF">GCM10011574_10910</name>
</gene>
<organism evidence="2 3">
    <name type="scientific">Microbispora bryophytorum</name>
    <dbReference type="NCBI Taxonomy" id="1460882"/>
    <lineage>
        <taxon>Bacteria</taxon>
        <taxon>Bacillati</taxon>
        <taxon>Actinomycetota</taxon>
        <taxon>Actinomycetes</taxon>
        <taxon>Streptosporangiales</taxon>
        <taxon>Streptosporangiaceae</taxon>
        <taxon>Microbispora</taxon>
    </lineage>
</organism>
<name>A0A8H9L8S0_9ACTN</name>
<dbReference type="Proteomes" id="UP000653480">
    <property type="component" value="Unassembled WGS sequence"/>
</dbReference>
<keyword evidence="3" id="KW-1185">Reference proteome</keyword>
<sequence>MLVTAIARGTAQIDDVPVAGAVADGRRAVSVPPPGPRVRGSGEEDLRGGGRDRDEDEDEDDGERRDTPRCTAGMKHPPPPVRSPVTRSLVTR</sequence>